<protein>
    <recommendedName>
        <fullName evidence="3">nicotinate-nucleotide adenylyltransferase</fullName>
        <ecNumber evidence="3">2.7.7.18</ecNumber>
    </recommendedName>
</protein>
<dbReference type="HAMAP" id="MF_00244">
    <property type="entry name" value="NaMN_adenylyltr"/>
    <property type="match status" value="1"/>
</dbReference>
<keyword evidence="9" id="KW-0520">NAD</keyword>
<dbReference type="InterPro" id="IPR004821">
    <property type="entry name" value="Cyt_trans-like"/>
</dbReference>
<evidence type="ECO:0000256" key="6">
    <source>
        <dbReference type="ARBA" id="ARBA00022695"/>
    </source>
</evidence>
<dbReference type="PANTHER" id="PTHR39321:SF3">
    <property type="entry name" value="PHOSPHOPANTETHEINE ADENYLYLTRANSFERASE"/>
    <property type="match status" value="1"/>
</dbReference>
<dbReference type="Gene3D" id="3.40.50.620">
    <property type="entry name" value="HUPs"/>
    <property type="match status" value="1"/>
</dbReference>
<dbReference type="CDD" id="cd02165">
    <property type="entry name" value="NMNAT"/>
    <property type="match status" value="1"/>
</dbReference>
<dbReference type="Proteomes" id="UP000320184">
    <property type="component" value="Unassembled WGS sequence"/>
</dbReference>
<dbReference type="AlphaFoldDB" id="A0A538SL07"/>
<gene>
    <name evidence="12" type="primary">nadD</name>
    <name evidence="12" type="ORF">E6K73_04000</name>
</gene>
<dbReference type="EC" id="2.7.7.18" evidence="3"/>
<comment type="catalytic activity">
    <reaction evidence="10">
        <text>nicotinate beta-D-ribonucleotide + ATP + H(+) = deamido-NAD(+) + diphosphate</text>
        <dbReference type="Rhea" id="RHEA:22860"/>
        <dbReference type="ChEBI" id="CHEBI:15378"/>
        <dbReference type="ChEBI" id="CHEBI:30616"/>
        <dbReference type="ChEBI" id="CHEBI:33019"/>
        <dbReference type="ChEBI" id="CHEBI:57502"/>
        <dbReference type="ChEBI" id="CHEBI:58437"/>
        <dbReference type="EC" id="2.7.7.18"/>
    </reaction>
</comment>
<dbReference type="EMBL" id="VBOT01000047">
    <property type="protein sequence ID" value="TMQ52050.1"/>
    <property type="molecule type" value="Genomic_DNA"/>
</dbReference>
<evidence type="ECO:0000256" key="9">
    <source>
        <dbReference type="ARBA" id="ARBA00023027"/>
    </source>
</evidence>
<feature type="non-terminal residue" evidence="12">
    <location>
        <position position="1"/>
    </location>
</feature>
<dbReference type="SUPFAM" id="SSF52374">
    <property type="entry name" value="Nucleotidylyl transferase"/>
    <property type="match status" value="1"/>
</dbReference>
<dbReference type="GO" id="GO:0005524">
    <property type="term" value="F:ATP binding"/>
    <property type="evidence" value="ECO:0007669"/>
    <property type="project" value="UniProtKB-KW"/>
</dbReference>
<keyword evidence="4" id="KW-0662">Pyridine nucleotide biosynthesis</keyword>
<accession>A0A538SL07</accession>
<keyword evidence="8" id="KW-0067">ATP-binding</keyword>
<dbReference type="GO" id="GO:0009435">
    <property type="term" value="P:NAD+ biosynthetic process"/>
    <property type="evidence" value="ECO:0007669"/>
    <property type="project" value="UniProtKB-UniPathway"/>
</dbReference>
<evidence type="ECO:0000256" key="1">
    <source>
        <dbReference type="ARBA" id="ARBA00002324"/>
    </source>
</evidence>
<comment type="pathway">
    <text evidence="2">Cofactor biosynthesis; NAD(+) biosynthesis; deamido-NAD(+) from nicotinate D-ribonucleotide: step 1/1.</text>
</comment>
<dbReference type="PANTHER" id="PTHR39321">
    <property type="entry name" value="NICOTINATE-NUCLEOTIDE ADENYLYLTRANSFERASE-RELATED"/>
    <property type="match status" value="1"/>
</dbReference>
<dbReference type="UniPathway" id="UPA00253">
    <property type="reaction ID" value="UER00332"/>
</dbReference>
<comment type="caution">
    <text evidence="12">The sequence shown here is derived from an EMBL/GenBank/DDBJ whole genome shotgun (WGS) entry which is preliminary data.</text>
</comment>
<keyword evidence="6 12" id="KW-0548">Nucleotidyltransferase</keyword>
<sequence>WARARLGLERVLFVPSGVPPHKRGRRVTAPEHRIAMARLAVRGNPAFGVSTLESRRDGPSYTVDTLRALRARRPGERLYLLLGEDSLEELPTWREPEAIRGLATLVVAARPPGVTAGAPRGGPGAGAALSAPGLSGHGVRWLDNPPIALSSSQVRRLARARHSLRYLVPEAVRAYIERHRLYRRTR</sequence>
<evidence type="ECO:0000256" key="5">
    <source>
        <dbReference type="ARBA" id="ARBA00022679"/>
    </source>
</evidence>
<evidence type="ECO:0000256" key="4">
    <source>
        <dbReference type="ARBA" id="ARBA00022642"/>
    </source>
</evidence>
<evidence type="ECO:0000256" key="10">
    <source>
        <dbReference type="ARBA" id="ARBA00048721"/>
    </source>
</evidence>
<evidence type="ECO:0000313" key="12">
    <source>
        <dbReference type="EMBL" id="TMQ52050.1"/>
    </source>
</evidence>
<keyword evidence="5 12" id="KW-0808">Transferase</keyword>
<dbReference type="InterPro" id="IPR005248">
    <property type="entry name" value="NadD/NMNAT"/>
</dbReference>
<dbReference type="NCBIfam" id="TIGR00482">
    <property type="entry name" value="nicotinate (nicotinamide) nucleotide adenylyltransferase"/>
    <property type="match status" value="1"/>
</dbReference>
<proteinExistence type="inferred from homology"/>
<dbReference type="Pfam" id="PF01467">
    <property type="entry name" value="CTP_transf_like"/>
    <property type="match status" value="1"/>
</dbReference>
<evidence type="ECO:0000259" key="11">
    <source>
        <dbReference type="Pfam" id="PF01467"/>
    </source>
</evidence>
<evidence type="ECO:0000256" key="3">
    <source>
        <dbReference type="ARBA" id="ARBA00012389"/>
    </source>
</evidence>
<organism evidence="12 13">
    <name type="scientific">Eiseniibacteriota bacterium</name>
    <dbReference type="NCBI Taxonomy" id="2212470"/>
    <lineage>
        <taxon>Bacteria</taxon>
        <taxon>Candidatus Eiseniibacteriota</taxon>
    </lineage>
</organism>
<evidence type="ECO:0000256" key="2">
    <source>
        <dbReference type="ARBA" id="ARBA00005019"/>
    </source>
</evidence>
<reference evidence="12 13" key="1">
    <citation type="journal article" date="2019" name="Nat. Microbiol.">
        <title>Mediterranean grassland soil C-N compound turnover is dependent on rainfall and depth, and is mediated by genomically divergent microorganisms.</title>
        <authorList>
            <person name="Diamond S."/>
            <person name="Andeer P.F."/>
            <person name="Li Z."/>
            <person name="Crits-Christoph A."/>
            <person name="Burstein D."/>
            <person name="Anantharaman K."/>
            <person name="Lane K.R."/>
            <person name="Thomas B.C."/>
            <person name="Pan C."/>
            <person name="Northen T.R."/>
            <person name="Banfield J.F."/>
        </authorList>
    </citation>
    <scope>NUCLEOTIDE SEQUENCE [LARGE SCALE GENOMIC DNA]</scope>
    <source>
        <strain evidence="12">WS_3</strain>
    </source>
</reference>
<feature type="domain" description="Cytidyltransferase-like" evidence="11">
    <location>
        <begin position="2"/>
        <end position="156"/>
    </location>
</feature>
<comment type="function">
    <text evidence="1">Catalyzes the reversible adenylation of nicotinate mononucleotide (NaMN) to nicotinic acid adenine dinucleotide (NaAD).</text>
</comment>
<name>A0A538SL07_UNCEI</name>
<dbReference type="InterPro" id="IPR014729">
    <property type="entry name" value="Rossmann-like_a/b/a_fold"/>
</dbReference>
<evidence type="ECO:0000256" key="7">
    <source>
        <dbReference type="ARBA" id="ARBA00022741"/>
    </source>
</evidence>
<evidence type="ECO:0000313" key="13">
    <source>
        <dbReference type="Proteomes" id="UP000320184"/>
    </source>
</evidence>
<evidence type="ECO:0000256" key="8">
    <source>
        <dbReference type="ARBA" id="ARBA00022840"/>
    </source>
</evidence>
<dbReference type="GO" id="GO:0004515">
    <property type="term" value="F:nicotinate-nucleotide adenylyltransferase activity"/>
    <property type="evidence" value="ECO:0007669"/>
    <property type="project" value="UniProtKB-EC"/>
</dbReference>
<keyword evidence="7" id="KW-0547">Nucleotide-binding</keyword>